<dbReference type="InterPro" id="IPR036873">
    <property type="entry name" value="Rhodanese-like_dom_sf"/>
</dbReference>
<dbReference type="InterPro" id="IPR001307">
    <property type="entry name" value="Thiosulphate_STrfase_CS"/>
</dbReference>
<protein>
    <submittedName>
        <fullName evidence="3">tRNA 2-selenouridine synthase</fullName>
    </submittedName>
</protein>
<proteinExistence type="predicted"/>
<dbReference type="RefSeq" id="WP_072836037.1">
    <property type="nucleotide sequence ID" value="NZ_FQUU01000012.1"/>
</dbReference>
<evidence type="ECO:0000256" key="1">
    <source>
        <dbReference type="ARBA" id="ARBA00023266"/>
    </source>
</evidence>
<dbReference type="GO" id="GO:0043828">
    <property type="term" value="F:tRNA 2-selenouridine synthase activity"/>
    <property type="evidence" value="ECO:0007669"/>
    <property type="project" value="InterPro"/>
</dbReference>
<dbReference type="PROSITE" id="PS00380">
    <property type="entry name" value="RHODANESE_1"/>
    <property type="match status" value="1"/>
</dbReference>
<feature type="domain" description="Rhodanese" evidence="2">
    <location>
        <begin position="14"/>
        <end position="147"/>
    </location>
</feature>
<organism evidence="3 4">
    <name type="scientific">Flavisolibacter ginsengisoli DSM 18119</name>
    <dbReference type="NCBI Taxonomy" id="1121884"/>
    <lineage>
        <taxon>Bacteria</taxon>
        <taxon>Pseudomonadati</taxon>
        <taxon>Bacteroidota</taxon>
        <taxon>Chitinophagia</taxon>
        <taxon>Chitinophagales</taxon>
        <taxon>Chitinophagaceae</taxon>
        <taxon>Flavisolibacter</taxon>
    </lineage>
</organism>
<dbReference type="Gene3D" id="3.40.250.10">
    <property type="entry name" value="Rhodanese-like domain"/>
    <property type="match status" value="1"/>
</dbReference>
<sequence length="364" mass="41645">MQTNRVHINQFLNAIKGQLILDVRSPAEFEHAHIPGAVSFPLFNNEERAVVGTAYKQESREKAIKIGLDYFGPKMRPMVERVESLLADMHGKPPSGSFTGQQIFVYCWRGGMRSGAVSWLLNLYGFKVTTLAGGYKAFRNYVLKTFTRPYRFSILGGFTGSGKTLLLQELKSQGQLVIDLEGLACHKGSAFGSIHMPPQPTQEMFENKLAMELLEMVGETGQDEHFLYPTIWLEDESQRIGNLNIPMHLWENMRTAPVYFLDIPFEQRLEYLIEDYGRGDIQKLMDATLRITKRLGGLETKNTIAYLEEGNIREAFRILLQYYDKLYFKSLHNRQDVKALLNKIPCEKVTNTNTQALLNQYQTL</sequence>
<dbReference type="InterPro" id="IPR001763">
    <property type="entry name" value="Rhodanese-like_dom"/>
</dbReference>
<dbReference type="GO" id="GO:0004792">
    <property type="term" value="F:thiosulfate-cyanide sulfurtransferase activity"/>
    <property type="evidence" value="ECO:0007669"/>
    <property type="project" value="InterPro"/>
</dbReference>
<dbReference type="InterPro" id="IPR058840">
    <property type="entry name" value="AAA_SelU"/>
</dbReference>
<name>A0A1M5CDG9_9BACT</name>
<dbReference type="Pfam" id="PF00581">
    <property type="entry name" value="Rhodanese"/>
    <property type="match status" value="1"/>
</dbReference>
<dbReference type="Pfam" id="PF26341">
    <property type="entry name" value="AAA_SelU"/>
    <property type="match status" value="1"/>
</dbReference>
<gene>
    <name evidence="3" type="ORF">SAMN02745131_02889</name>
</gene>
<dbReference type="Proteomes" id="UP000184048">
    <property type="component" value="Unassembled WGS sequence"/>
</dbReference>
<dbReference type="PROSITE" id="PS50206">
    <property type="entry name" value="RHODANESE_3"/>
    <property type="match status" value="1"/>
</dbReference>
<dbReference type="GO" id="GO:0002098">
    <property type="term" value="P:tRNA wobble uridine modification"/>
    <property type="evidence" value="ECO:0007669"/>
    <property type="project" value="InterPro"/>
</dbReference>
<dbReference type="SMART" id="SM00450">
    <property type="entry name" value="RHOD"/>
    <property type="match status" value="1"/>
</dbReference>
<dbReference type="PANTHER" id="PTHR30401">
    <property type="entry name" value="TRNA 2-SELENOURIDINE SYNTHASE"/>
    <property type="match status" value="1"/>
</dbReference>
<keyword evidence="4" id="KW-1185">Reference proteome</keyword>
<dbReference type="EMBL" id="FQUU01000012">
    <property type="protein sequence ID" value="SHF52788.1"/>
    <property type="molecule type" value="Genomic_DNA"/>
</dbReference>
<dbReference type="AlphaFoldDB" id="A0A1M5CDG9"/>
<accession>A0A1M5CDG9</accession>
<dbReference type="PANTHER" id="PTHR30401:SF0">
    <property type="entry name" value="TRNA 2-SELENOURIDINE SYNTHASE"/>
    <property type="match status" value="1"/>
</dbReference>
<dbReference type="InterPro" id="IPR017582">
    <property type="entry name" value="SelU"/>
</dbReference>
<dbReference type="NCBIfam" id="TIGR03167">
    <property type="entry name" value="tRNA_sel_U_synt"/>
    <property type="match status" value="1"/>
</dbReference>
<evidence type="ECO:0000313" key="4">
    <source>
        <dbReference type="Proteomes" id="UP000184048"/>
    </source>
</evidence>
<dbReference type="SUPFAM" id="SSF52821">
    <property type="entry name" value="Rhodanese/Cell cycle control phosphatase"/>
    <property type="match status" value="1"/>
</dbReference>
<keyword evidence="1" id="KW-0711">Selenium</keyword>
<dbReference type="STRING" id="1121884.SAMN02745131_02889"/>
<dbReference type="NCBIfam" id="NF008750">
    <property type="entry name" value="PRK11784.1-2"/>
    <property type="match status" value="1"/>
</dbReference>
<reference evidence="3 4" key="1">
    <citation type="submission" date="2016-11" db="EMBL/GenBank/DDBJ databases">
        <authorList>
            <person name="Jaros S."/>
            <person name="Januszkiewicz K."/>
            <person name="Wedrychowicz H."/>
        </authorList>
    </citation>
    <scope>NUCLEOTIDE SEQUENCE [LARGE SCALE GENOMIC DNA]</scope>
    <source>
        <strain evidence="3 4">DSM 18119</strain>
    </source>
</reference>
<evidence type="ECO:0000313" key="3">
    <source>
        <dbReference type="EMBL" id="SHF52788.1"/>
    </source>
</evidence>
<evidence type="ECO:0000259" key="2">
    <source>
        <dbReference type="PROSITE" id="PS50206"/>
    </source>
</evidence>